<keyword evidence="3" id="KW-1185">Reference proteome</keyword>
<accession>A0A167K7G3</accession>
<proteinExistence type="predicted"/>
<feature type="region of interest" description="Disordered" evidence="1">
    <location>
        <begin position="85"/>
        <end position="119"/>
    </location>
</feature>
<protein>
    <submittedName>
        <fullName evidence="2">Uncharacterized protein</fullName>
    </submittedName>
</protein>
<evidence type="ECO:0000313" key="2">
    <source>
        <dbReference type="EMBL" id="KZO94347.1"/>
    </source>
</evidence>
<evidence type="ECO:0000313" key="3">
    <source>
        <dbReference type="Proteomes" id="UP000076738"/>
    </source>
</evidence>
<evidence type="ECO:0000256" key="1">
    <source>
        <dbReference type="SAM" id="MobiDB-lite"/>
    </source>
</evidence>
<sequence>MTFTRKRTLQHSGGDQEERIVCFVLECHMLILIKIANVRTEVHEWGRLHVLKYKQHRIAEVEDMDAALLALDQAAERMVLDPTEESPKLYSYGPKKQGKTVETQACGQRKEKLADEGETVERGNKLNMSENMPAHVHPSEACGTQTDTENWMEFVAKYEAEHPRNTVERSGTQTDQGLPIVHDRESEANWMEFVAEYEADHPMNTVEAVAKPSTGCMTEAECYTAHKNAQELDGGHTSTTEKSSKTKHGDHRKQSKHGGEGQTTIINPAKDSAWAAGNRYAILRVHSTSSET</sequence>
<feature type="compositionally biased region" description="Basic residues" evidence="1">
    <location>
        <begin position="245"/>
        <end position="256"/>
    </location>
</feature>
<dbReference type="AlphaFoldDB" id="A0A167K7G3"/>
<name>A0A167K7G3_CALVF</name>
<gene>
    <name evidence="2" type="ORF">CALVIDRAFT_528843</name>
</gene>
<organism evidence="2 3">
    <name type="scientific">Calocera viscosa (strain TUFC12733)</name>
    <dbReference type="NCBI Taxonomy" id="1330018"/>
    <lineage>
        <taxon>Eukaryota</taxon>
        <taxon>Fungi</taxon>
        <taxon>Dikarya</taxon>
        <taxon>Basidiomycota</taxon>
        <taxon>Agaricomycotina</taxon>
        <taxon>Dacrymycetes</taxon>
        <taxon>Dacrymycetales</taxon>
        <taxon>Dacrymycetaceae</taxon>
        <taxon>Calocera</taxon>
    </lineage>
</organism>
<dbReference type="Proteomes" id="UP000076738">
    <property type="component" value="Unassembled WGS sequence"/>
</dbReference>
<feature type="region of interest" description="Disordered" evidence="1">
    <location>
        <begin position="229"/>
        <end position="271"/>
    </location>
</feature>
<feature type="compositionally biased region" description="Basic and acidic residues" evidence="1">
    <location>
        <begin position="108"/>
        <end position="119"/>
    </location>
</feature>
<reference evidence="2 3" key="1">
    <citation type="journal article" date="2016" name="Mol. Biol. Evol.">
        <title>Comparative Genomics of Early-Diverging Mushroom-Forming Fungi Provides Insights into the Origins of Lignocellulose Decay Capabilities.</title>
        <authorList>
            <person name="Nagy L.G."/>
            <person name="Riley R."/>
            <person name="Tritt A."/>
            <person name="Adam C."/>
            <person name="Daum C."/>
            <person name="Floudas D."/>
            <person name="Sun H."/>
            <person name="Yadav J.S."/>
            <person name="Pangilinan J."/>
            <person name="Larsson K.H."/>
            <person name="Matsuura K."/>
            <person name="Barry K."/>
            <person name="Labutti K."/>
            <person name="Kuo R."/>
            <person name="Ohm R.A."/>
            <person name="Bhattacharya S.S."/>
            <person name="Shirouzu T."/>
            <person name="Yoshinaga Y."/>
            <person name="Martin F.M."/>
            <person name="Grigoriev I.V."/>
            <person name="Hibbett D.S."/>
        </authorList>
    </citation>
    <scope>NUCLEOTIDE SEQUENCE [LARGE SCALE GENOMIC DNA]</scope>
    <source>
        <strain evidence="2 3">TUFC12733</strain>
    </source>
</reference>
<dbReference type="EMBL" id="KV417295">
    <property type="protein sequence ID" value="KZO94347.1"/>
    <property type="molecule type" value="Genomic_DNA"/>
</dbReference>